<evidence type="ECO:0000313" key="2">
    <source>
        <dbReference type="Proteomes" id="UP001163726"/>
    </source>
</evidence>
<accession>A0ABY7AJW4</accession>
<sequence>MNNQSYSVGNVMLNQEKNVIYEILSISECALAFYRQFIPGLKHHNQVATSKTLYQRHMRLALRCQKEIGSEKFELSSDAKALCQAYYQSRQSIEPVEQFAYTGANKIKNQHLLTHEVDCLKLLKLNASKLKNSRFKHELSSEIAWLQIEMDDCIRAFDLVSDLDFQLV</sequence>
<name>A0ABY7AJW4_9ALTE</name>
<keyword evidence="2" id="KW-1185">Reference proteome</keyword>
<evidence type="ECO:0000313" key="1">
    <source>
        <dbReference type="EMBL" id="WAJ69838.1"/>
    </source>
</evidence>
<protein>
    <recommendedName>
        <fullName evidence="3">DUF2383 domain-containing protein</fullName>
    </recommendedName>
</protein>
<evidence type="ECO:0008006" key="3">
    <source>
        <dbReference type="Google" id="ProtNLM"/>
    </source>
</evidence>
<dbReference type="RefSeq" id="WP_268074132.1">
    <property type="nucleotide sequence ID" value="NZ_CP109965.1"/>
</dbReference>
<dbReference type="EMBL" id="CP109965">
    <property type="protein sequence ID" value="WAJ69838.1"/>
    <property type="molecule type" value="Genomic_DNA"/>
</dbReference>
<gene>
    <name evidence="1" type="ORF">OLW01_11855</name>
</gene>
<dbReference type="Proteomes" id="UP001163726">
    <property type="component" value="Chromosome"/>
</dbReference>
<proteinExistence type="predicted"/>
<reference evidence="1" key="1">
    <citation type="submission" date="2022-10" db="EMBL/GenBank/DDBJ databases">
        <title>Catenovulum adriacola sp. nov. isolated in the Harbour of Susak.</title>
        <authorList>
            <person name="Schoch T."/>
            <person name="Reich S.J."/>
            <person name="Stoeferle S."/>
            <person name="Flaiz M."/>
            <person name="Kazda M."/>
            <person name="Riedel C.U."/>
            <person name="Duerre P."/>
        </authorList>
    </citation>
    <scope>NUCLEOTIDE SEQUENCE</scope>
    <source>
        <strain evidence="1">TS8</strain>
    </source>
</reference>
<organism evidence="1 2">
    <name type="scientific">Catenovulum adriaticum</name>
    <dbReference type="NCBI Taxonomy" id="2984846"/>
    <lineage>
        <taxon>Bacteria</taxon>
        <taxon>Pseudomonadati</taxon>
        <taxon>Pseudomonadota</taxon>
        <taxon>Gammaproteobacteria</taxon>
        <taxon>Alteromonadales</taxon>
        <taxon>Alteromonadaceae</taxon>
        <taxon>Catenovulum</taxon>
    </lineage>
</organism>